<organism evidence="11">
    <name type="scientific">Burkholderia sp. (strain CCGE1003)</name>
    <dbReference type="NCBI Taxonomy" id="640512"/>
    <lineage>
        <taxon>Bacteria</taxon>
        <taxon>Pseudomonadati</taxon>
        <taxon>Pseudomonadota</taxon>
        <taxon>Betaproteobacteria</taxon>
        <taxon>Burkholderiales</taxon>
        <taxon>Burkholderiaceae</taxon>
        <taxon>Burkholderia</taxon>
    </lineage>
</organism>
<dbReference type="InterPro" id="IPR043604">
    <property type="entry name" value="DUF883_N"/>
</dbReference>
<sequence length="145" mass="15816">MWFNATVNVGLFTLIDGATMTALPNTRDALGESWTSTSRRARRIARHGRHAAEDIAGELRTLMAELESTLADGTQADAVALRGKLRKQLDSARARLNDTREAVRERANVALSDADDYVHENPWQTLAIVGGVALIAGALFASRMR</sequence>
<dbReference type="HOGENOM" id="CLU_132623_4_0_4"/>
<dbReference type="KEGG" id="bgf:BC1003_3193"/>
<evidence type="ECO:0000313" key="11">
    <source>
        <dbReference type="EMBL" id="ADN59140.1"/>
    </source>
</evidence>
<keyword evidence="4" id="KW-0997">Cell inner membrane</keyword>
<dbReference type="GO" id="GO:0005886">
    <property type="term" value="C:plasma membrane"/>
    <property type="evidence" value="ECO:0007669"/>
    <property type="project" value="UniProtKB-SubCell"/>
</dbReference>
<proteinExistence type="inferred from homology"/>
<dbReference type="AlphaFoldDB" id="E1TBA6"/>
<evidence type="ECO:0000256" key="5">
    <source>
        <dbReference type="ARBA" id="ARBA00022692"/>
    </source>
</evidence>
<evidence type="ECO:0000259" key="10">
    <source>
        <dbReference type="Pfam" id="PF19029"/>
    </source>
</evidence>
<keyword evidence="5 8" id="KW-0812">Transmembrane</keyword>
<evidence type="ECO:0000256" key="8">
    <source>
        <dbReference type="SAM" id="Phobius"/>
    </source>
</evidence>
<evidence type="ECO:0008006" key="12">
    <source>
        <dbReference type="Google" id="ProtNLM"/>
    </source>
</evidence>
<dbReference type="PANTHER" id="PTHR35893:SF3">
    <property type="entry name" value="INNER MEMBRANE PROTEIN"/>
    <property type="match status" value="1"/>
</dbReference>
<accession>E1TBA6</accession>
<evidence type="ECO:0000256" key="4">
    <source>
        <dbReference type="ARBA" id="ARBA00022519"/>
    </source>
</evidence>
<gene>
    <name evidence="11" type="ordered locus">BC1003_3193</name>
</gene>
<feature type="domain" description="DUF883" evidence="10">
    <location>
        <begin position="114"/>
        <end position="141"/>
    </location>
</feature>
<evidence type="ECO:0000259" key="9">
    <source>
        <dbReference type="Pfam" id="PF05957"/>
    </source>
</evidence>
<reference evidence="11" key="1">
    <citation type="submission" date="2010-09" db="EMBL/GenBank/DDBJ databases">
        <title>Complete sequence of chromosome1 of Burkholderia sp. CCGE1003.</title>
        <authorList>
            <consortium name="US DOE Joint Genome Institute"/>
            <person name="Lucas S."/>
            <person name="Copeland A."/>
            <person name="Lapidus A."/>
            <person name="Cheng J.-F."/>
            <person name="Bruce D."/>
            <person name="Goodwin L."/>
            <person name="Pitluck S."/>
            <person name="Daligault H."/>
            <person name="Davenport K."/>
            <person name="Detter J.C."/>
            <person name="Han C."/>
            <person name="Tapia R."/>
            <person name="Land M."/>
            <person name="Hauser L."/>
            <person name="Jeffries C."/>
            <person name="Kyrpides N."/>
            <person name="Ivanova N."/>
            <person name="Ovchinnikova G."/>
            <person name="Martinez-Romero E."/>
            <person name="Rogel M.A."/>
            <person name="Auchtung J."/>
            <person name="Tiedje J.M."/>
            <person name="Woyke T."/>
        </authorList>
    </citation>
    <scope>NUCLEOTIDE SEQUENCE</scope>
    <source>
        <strain evidence="11">CCGE1003</strain>
    </source>
</reference>
<dbReference type="InterPro" id="IPR043605">
    <property type="entry name" value="DUF883_C"/>
</dbReference>
<name>E1TBA6_BURSG</name>
<dbReference type="EMBL" id="CP002217">
    <property type="protein sequence ID" value="ADN59140.1"/>
    <property type="molecule type" value="Genomic_DNA"/>
</dbReference>
<dbReference type="GO" id="GO:0043022">
    <property type="term" value="F:ribosome binding"/>
    <property type="evidence" value="ECO:0007669"/>
    <property type="project" value="InterPro"/>
</dbReference>
<dbReference type="eggNOG" id="COG4575">
    <property type="taxonomic scope" value="Bacteria"/>
</dbReference>
<dbReference type="Pfam" id="PF19029">
    <property type="entry name" value="DUF883_C"/>
    <property type="match status" value="1"/>
</dbReference>
<keyword evidence="6 8" id="KW-1133">Transmembrane helix</keyword>
<evidence type="ECO:0000256" key="6">
    <source>
        <dbReference type="ARBA" id="ARBA00022989"/>
    </source>
</evidence>
<dbReference type="STRING" id="640512.BC1003_3193"/>
<evidence type="ECO:0000256" key="2">
    <source>
        <dbReference type="ARBA" id="ARBA00010423"/>
    </source>
</evidence>
<keyword evidence="3" id="KW-1003">Cell membrane</keyword>
<feature type="transmembrane region" description="Helical" evidence="8">
    <location>
        <begin position="123"/>
        <end position="141"/>
    </location>
</feature>
<evidence type="ECO:0000256" key="1">
    <source>
        <dbReference type="ARBA" id="ARBA00004377"/>
    </source>
</evidence>
<evidence type="ECO:0000256" key="7">
    <source>
        <dbReference type="ARBA" id="ARBA00023136"/>
    </source>
</evidence>
<evidence type="ECO:0000256" key="3">
    <source>
        <dbReference type="ARBA" id="ARBA00022475"/>
    </source>
</evidence>
<dbReference type="InterPro" id="IPR010279">
    <property type="entry name" value="YqjD/ElaB"/>
</dbReference>
<feature type="domain" description="DUF883" evidence="9">
    <location>
        <begin position="53"/>
        <end position="102"/>
    </location>
</feature>
<protein>
    <recommendedName>
        <fullName evidence="12">DUF883 domain-containing protein</fullName>
    </recommendedName>
</protein>
<dbReference type="Pfam" id="PF05957">
    <property type="entry name" value="DUF883"/>
    <property type="match status" value="1"/>
</dbReference>
<keyword evidence="7 8" id="KW-0472">Membrane</keyword>
<dbReference type="PANTHER" id="PTHR35893">
    <property type="entry name" value="INNER MEMBRANE PROTEIN-RELATED"/>
    <property type="match status" value="1"/>
</dbReference>
<comment type="subcellular location">
    <subcellularLocation>
        <location evidence="1">Cell inner membrane</location>
        <topology evidence="1">Single-pass membrane protein</topology>
    </subcellularLocation>
</comment>
<comment type="similarity">
    <text evidence="2">Belongs to the ElaB/YgaM/YqjD family.</text>
</comment>